<dbReference type="Pfam" id="PF07679">
    <property type="entry name" value="I-set"/>
    <property type="match status" value="3"/>
</dbReference>
<feature type="compositionally biased region" description="Low complexity" evidence="2">
    <location>
        <begin position="109"/>
        <end position="130"/>
    </location>
</feature>
<feature type="region of interest" description="Disordered" evidence="2">
    <location>
        <begin position="260"/>
        <end position="376"/>
    </location>
</feature>
<feature type="domain" description="Ig-like" evidence="3">
    <location>
        <begin position="419"/>
        <end position="511"/>
    </location>
</feature>
<feature type="compositionally biased region" description="Polar residues" evidence="2">
    <location>
        <begin position="320"/>
        <end position="339"/>
    </location>
</feature>
<name>A0AA85JP10_TRIRE</name>
<dbReference type="PROSITE" id="PS50835">
    <property type="entry name" value="IG_LIKE"/>
    <property type="match status" value="2"/>
</dbReference>
<keyword evidence="4" id="KW-1185">Reference proteome</keyword>
<feature type="compositionally biased region" description="Low complexity" evidence="2">
    <location>
        <begin position="1006"/>
        <end position="1016"/>
    </location>
</feature>
<feature type="region of interest" description="Disordered" evidence="2">
    <location>
        <begin position="851"/>
        <end position="1043"/>
    </location>
</feature>
<dbReference type="FunFam" id="2.60.40.10:FF:000107">
    <property type="entry name" value="Myosin, light chain kinase a"/>
    <property type="match status" value="1"/>
</dbReference>
<accession>A0AA85JP10</accession>
<reference evidence="5" key="2">
    <citation type="submission" date="2023-11" db="UniProtKB">
        <authorList>
            <consortium name="WormBaseParasite"/>
        </authorList>
    </citation>
    <scope>IDENTIFICATION</scope>
</reference>
<feature type="compositionally biased region" description="Pro residues" evidence="2">
    <location>
        <begin position="883"/>
        <end position="892"/>
    </location>
</feature>
<feature type="compositionally biased region" description="Polar residues" evidence="2">
    <location>
        <begin position="211"/>
        <end position="221"/>
    </location>
</feature>
<dbReference type="Proteomes" id="UP000050795">
    <property type="component" value="Unassembled WGS sequence"/>
</dbReference>
<dbReference type="WBParaSite" id="TREG1_31530.1">
    <property type="protein sequence ID" value="TREG1_31530.1"/>
    <property type="gene ID" value="TREG1_31530"/>
</dbReference>
<dbReference type="InterPro" id="IPR007110">
    <property type="entry name" value="Ig-like_dom"/>
</dbReference>
<evidence type="ECO:0000259" key="3">
    <source>
        <dbReference type="PROSITE" id="PS50835"/>
    </source>
</evidence>
<feature type="compositionally biased region" description="Low complexity" evidence="2">
    <location>
        <begin position="291"/>
        <end position="319"/>
    </location>
</feature>
<feature type="compositionally biased region" description="Low complexity" evidence="2">
    <location>
        <begin position="931"/>
        <end position="970"/>
    </location>
</feature>
<feature type="region of interest" description="Disordered" evidence="2">
    <location>
        <begin position="177"/>
        <end position="236"/>
    </location>
</feature>
<dbReference type="InterPro" id="IPR013783">
    <property type="entry name" value="Ig-like_fold"/>
</dbReference>
<dbReference type="SUPFAM" id="SSF48726">
    <property type="entry name" value="Immunoglobulin"/>
    <property type="match status" value="3"/>
</dbReference>
<organism evidence="4 5">
    <name type="scientific">Trichobilharzia regenti</name>
    <name type="common">Nasal bird schistosome</name>
    <dbReference type="NCBI Taxonomy" id="157069"/>
    <lineage>
        <taxon>Eukaryota</taxon>
        <taxon>Metazoa</taxon>
        <taxon>Spiralia</taxon>
        <taxon>Lophotrochozoa</taxon>
        <taxon>Platyhelminthes</taxon>
        <taxon>Trematoda</taxon>
        <taxon>Digenea</taxon>
        <taxon>Strigeidida</taxon>
        <taxon>Schistosomatoidea</taxon>
        <taxon>Schistosomatidae</taxon>
        <taxon>Trichobilharzia</taxon>
    </lineage>
</organism>
<dbReference type="SMART" id="SM00409">
    <property type="entry name" value="IG"/>
    <property type="match status" value="3"/>
</dbReference>
<keyword evidence="1" id="KW-0393">Immunoglobulin domain</keyword>
<feature type="compositionally biased region" description="Polar residues" evidence="2">
    <location>
        <begin position="361"/>
        <end position="376"/>
    </location>
</feature>
<feature type="compositionally biased region" description="Low complexity" evidence="2">
    <location>
        <begin position="222"/>
        <end position="236"/>
    </location>
</feature>
<feature type="domain" description="Ig-like" evidence="3">
    <location>
        <begin position="561"/>
        <end position="651"/>
    </location>
</feature>
<protein>
    <recommendedName>
        <fullName evidence="3">Ig-like domain-containing protein</fullName>
    </recommendedName>
</protein>
<feature type="compositionally biased region" description="Low complexity" evidence="2">
    <location>
        <begin position="893"/>
        <end position="905"/>
    </location>
</feature>
<sequence>MASPEVGMAYQLPQQISPHSGNVATSTKVVNLSRAQVNLVQPGQSGYASPVSPQNAQMNAYNYSTQQGQPQPSSYAAYPVGNDQASDSFNRTGFQNYVQPQVFTVGSSQPAQIQQTQPRPQFQQQGWNQPQQTQQYKVLTTPLQTTNMGQAYAPSVGQINAQPAYSAQPNVVYYGQSTQNQHQQSPQQPYQPQSQQQQQHQPQSQVVYARSASQSYAPSGNTYPTPAQYTPQTGTGAVAYQPTNQVASTVQPITIQPSHQVNQTSQPNFNQPPRFQHVPNTISPTNPPSFQAQNQQVYYQNQQKHQPQQPQPQAAYSSQTNYNQADNRSTQVVQSTWSAQPIPAVSTTATQPTTTHQPVQNSQPYSQNSLPPATANQGFDQQVRRRIPSGGVQSKPIKVKSLPMRNSVCMDGADSSGPPQFVVHPVAQLTVAEGEPTNISARVRPAGDSSLTVEWYRNGKPLPAASRFTTTFDRGYAVLDFLYTNEDDNGDYSCVATNSQGQDQSSSCHVTIIPEDRVVTDTQLPEESMIANLAMMEDHLVQNGINRSTRYHDDVRPTNPPNFLKPLAPQIGLQESAPAHFETIVEPSNDPSLIVEWYKDGKPVSMGCRFNAVLDRGFAMLDIHYCYPEDNGAYFCIARNAVGQVQSNVVDLQCNAEQHIVTSSLLSKESINYLQSLDAWESDAMAGYDTVKREDEEPPCAPSFDILPVAMTVTEGSPAKFIVKAGGNPKPKIFWYIDGELMASLGGGGNWRIFQDGGISNLEFLRVSNPGQLNIRAVARNNMGEAAAETVLIIEPHLDFRPDLRHVEPENPFKKLVQLRKVKCSDELSTAFRKPKAQALDLRRLERALENRGRSAAGAEVEEAETLYSRVQSQLRTNRRSSVPPPTPPPPSQTVQQNNIQYQRQPAPPTPQPQPQQNNFQPPMQKPTPRPQFQAPVSPQQQQQQYQPQQSPQQYQQQQPQQQQPQFQQANSAFRMNAPTQRPNQPSPMVPVSQPLSINPPGLQQPAMAYPVAPAASVPPPPPLATPPVMNSSSDSQVIPQDC</sequence>
<dbReference type="PANTHER" id="PTHR47633">
    <property type="entry name" value="IMMUNOGLOBULIN"/>
    <property type="match status" value="1"/>
</dbReference>
<dbReference type="Gene3D" id="2.60.40.10">
    <property type="entry name" value="Immunoglobulins"/>
    <property type="match status" value="3"/>
</dbReference>
<feature type="compositionally biased region" description="Polar residues" evidence="2">
    <location>
        <begin position="1030"/>
        <end position="1043"/>
    </location>
</feature>
<proteinExistence type="predicted"/>
<dbReference type="PANTHER" id="PTHR47633:SF4">
    <property type="entry name" value="MYOPALLADIN ISOFORM X1"/>
    <property type="match status" value="1"/>
</dbReference>
<feature type="compositionally biased region" description="Polar residues" evidence="2">
    <location>
        <begin position="971"/>
        <end position="984"/>
    </location>
</feature>
<dbReference type="InterPro" id="IPR013098">
    <property type="entry name" value="Ig_I-set"/>
</dbReference>
<dbReference type="AlphaFoldDB" id="A0AA85JP10"/>
<dbReference type="InterPro" id="IPR003599">
    <property type="entry name" value="Ig_sub"/>
</dbReference>
<feature type="compositionally biased region" description="Pro residues" evidence="2">
    <location>
        <begin position="1017"/>
        <end position="1026"/>
    </location>
</feature>
<feature type="compositionally biased region" description="Polar residues" evidence="2">
    <location>
        <begin position="260"/>
        <end position="290"/>
    </location>
</feature>
<evidence type="ECO:0000313" key="5">
    <source>
        <dbReference type="WBParaSite" id="TREG1_31530.1"/>
    </source>
</evidence>
<evidence type="ECO:0000313" key="4">
    <source>
        <dbReference type="Proteomes" id="UP000050795"/>
    </source>
</evidence>
<dbReference type="FunFam" id="2.60.40.10:FF:000962">
    <property type="entry name" value="titin isoform X1"/>
    <property type="match status" value="1"/>
</dbReference>
<feature type="region of interest" description="Disordered" evidence="2">
    <location>
        <begin position="108"/>
        <end position="130"/>
    </location>
</feature>
<dbReference type="InterPro" id="IPR036179">
    <property type="entry name" value="Ig-like_dom_sf"/>
</dbReference>
<evidence type="ECO:0000256" key="1">
    <source>
        <dbReference type="ARBA" id="ARBA00023319"/>
    </source>
</evidence>
<reference evidence="4" key="1">
    <citation type="submission" date="2022-06" db="EMBL/GenBank/DDBJ databases">
        <authorList>
            <person name="Berger JAMES D."/>
            <person name="Berger JAMES D."/>
        </authorList>
    </citation>
    <scope>NUCLEOTIDE SEQUENCE [LARGE SCALE GENOMIC DNA]</scope>
</reference>
<dbReference type="CDD" id="cd00096">
    <property type="entry name" value="Ig"/>
    <property type="match status" value="2"/>
</dbReference>
<feature type="compositionally biased region" description="Low complexity" evidence="2">
    <location>
        <begin position="177"/>
        <end position="205"/>
    </location>
</feature>
<evidence type="ECO:0000256" key="2">
    <source>
        <dbReference type="SAM" id="MobiDB-lite"/>
    </source>
</evidence>
<feature type="compositionally biased region" description="Low complexity" evidence="2">
    <location>
        <begin position="343"/>
        <end position="360"/>
    </location>
</feature>